<dbReference type="RefSeq" id="WP_053248052.1">
    <property type="nucleotide sequence ID" value="NZ_LGAP01000002.1"/>
</dbReference>
<reference evidence="3" key="1">
    <citation type="submission" date="2015-07" db="EMBL/GenBank/DDBJ databases">
        <title>Whole genome sequence of an Ensifer adhaerens strain isolated from a cave pool in the Wind Cave National Park.</title>
        <authorList>
            <person name="Eng W.W.H."/>
            <person name="Gan H.M."/>
            <person name="Barton H.A."/>
            <person name="Savka M.A."/>
        </authorList>
    </citation>
    <scope>NUCLEOTIDE SEQUENCE [LARGE SCALE GENOMIC DNA]</scope>
    <source>
        <strain evidence="3">SD006</strain>
    </source>
</reference>
<dbReference type="Proteomes" id="UP000037425">
    <property type="component" value="Unassembled WGS sequence"/>
</dbReference>
<dbReference type="InterPro" id="IPR011008">
    <property type="entry name" value="Dimeric_a/b-barrel"/>
</dbReference>
<keyword evidence="2" id="KW-0503">Monooxygenase</keyword>
<evidence type="ECO:0000259" key="1">
    <source>
        <dbReference type="PROSITE" id="PS51725"/>
    </source>
</evidence>
<dbReference type="PANTHER" id="PTHR33336:SF3">
    <property type="entry name" value="ABM DOMAIN-CONTAINING PROTEIN"/>
    <property type="match status" value="1"/>
</dbReference>
<organism evidence="2 3">
    <name type="scientific">Ensifer adhaerens</name>
    <name type="common">Sinorhizobium morelense</name>
    <dbReference type="NCBI Taxonomy" id="106592"/>
    <lineage>
        <taxon>Bacteria</taxon>
        <taxon>Pseudomonadati</taxon>
        <taxon>Pseudomonadota</taxon>
        <taxon>Alphaproteobacteria</taxon>
        <taxon>Hyphomicrobiales</taxon>
        <taxon>Rhizobiaceae</taxon>
        <taxon>Sinorhizobium/Ensifer group</taxon>
        <taxon>Ensifer</taxon>
    </lineage>
</organism>
<evidence type="ECO:0000313" key="3">
    <source>
        <dbReference type="Proteomes" id="UP000037425"/>
    </source>
</evidence>
<comment type="caution">
    <text evidence="2">The sequence shown here is derived from an EMBL/GenBank/DDBJ whole genome shotgun (WGS) entry which is preliminary data.</text>
</comment>
<evidence type="ECO:0000313" key="2">
    <source>
        <dbReference type="EMBL" id="KOF21112.1"/>
    </source>
</evidence>
<dbReference type="PROSITE" id="PS51725">
    <property type="entry name" value="ABM"/>
    <property type="match status" value="1"/>
</dbReference>
<accession>A0A0L8C2G5</accession>
<dbReference type="GO" id="GO:0004497">
    <property type="term" value="F:monooxygenase activity"/>
    <property type="evidence" value="ECO:0007669"/>
    <property type="project" value="UniProtKB-KW"/>
</dbReference>
<gene>
    <name evidence="2" type="ORF">AC244_06980</name>
</gene>
<dbReference type="InterPro" id="IPR050744">
    <property type="entry name" value="AI-2_Isomerase_LsrG"/>
</dbReference>
<feature type="domain" description="ABM" evidence="1">
    <location>
        <begin position="2"/>
        <end position="90"/>
    </location>
</feature>
<dbReference type="Pfam" id="PF03992">
    <property type="entry name" value="ABM"/>
    <property type="match status" value="1"/>
</dbReference>
<protein>
    <submittedName>
        <fullName evidence="2">Antibiotic biosynthesis monooxygenase</fullName>
    </submittedName>
</protein>
<dbReference type="AlphaFoldDB" id="A0A0L8C2G5"/>
<sequence>MVYIIAYLTAHPGKGADVLPLAGPLIEATRREAGCISYELYQKPADPDTLVFVETWKDKAAVDAHFAEPHLKAFQAAMADLLIEARIELVHPEKVEVL</sequence>
<dbReference type="EMBL" id="LGAP01000002">
    <property type="protein sequence ID" value="KOF21112.1"/>
    <property type="molecule type" value="Genomic_DNA"/>
</dbReference>
<dbReference type="SUPFAM" id="SSF54909">
    <property type="entry name" value="Dimeric alpha+beta barrel"/>
    <property type="match status" value="1"/>
</dbReference>
<dbReference type="InterPro" id="IPR007138">
    <property type="entry name" value="ABM_dom"/>
</dbReference>
<dbReference type="Gene3D" id="3.30.70.100">
    <property type="match status" value="1"/>
</dbReference>
<proteinExistence type="predicted"/>
<keyword evidence="2" id="KW-0560">Oxidoreductase</keyword>
<dbReference type="PANTHER" id="PTHR33336">
    <property type="entry name" value="QUINOL MONOOXYGENASE YGIN-RELATED"/>
    <property type="match status" value="1"/>
</dbReference>
<name>A0A0L8C2G5_ENSAD</name>
<dbReference type="OrthoDB" id="287932at2"/>
<dbReference type="PATRIC" id="fig|106592.7.peg.3040"/>